<proteinExistence type="inferred from homology"/>
<feature type="region of interest" description="Disordered" evidence="7">
    <location>
        <begin position="392"/>
        <end position="426"/>
    </location>
</feature>
<dbReference type="GO" id="GO:0016973">
    <property type="term" value="P:poly(A)+ mRNA export from nucleus"/>
    <property type="evidence" value="ECO:0007669"/>
    <property type="project" value="TreeGrafter"/>
</dbReference>
<feature type="domain" description="TFIIS N-terminal" evidence="8">
    <location>
        <begin position="237"/>
        <end position="314"/>
    </location>
</feature>
<reference evidence="9" key="1">
    <citation type="journal article" date="2023" name="Mol. Phylogenet. Evol.">
        <title>Genome-scale phylogeny and comparative genomics of the fungal order Sordariales.</title>
        <authorList>
            <person name="Hensen N."/>
            <person name="Bonometti L."/>
            <person name="Westerberg I."/>
            <person name="Brannstrom I.O."/>
            <person name="Guillou S."/>
            <person name="Cros-Aarteil S."/>
            <person name="Calhoun S."/>
            <person name="Haridas S."/>
            <person name="Kuo A."/>
            <person name="Mondo S."/>
            <person name="Pangilinan J."/>
            <person name="Riley R."/>
            <person name="LaButti K."/>
            <person name="Andreopoulos B."/>
            <person name="Lipzen A."/>
            <person name="Chen C."/>
            <person name="Yan M."/>
            <person name="Daum C."/>
            <person name="Ng V."/>
            <person name="Clum A."/>
            <person name="Steindorff A."/>
            <person name="Ohm R.A."/>
            <person name="Martin F."/>
            <person name="Silar P."/>
            <person name="Natvig D.O."/>
            <person name="Lalanne C."/>
            <person name="Gautier V."/>
            <person name="Ament-Velasquez S.L."/>
            <person name="Kruys A."/>
            <person name="Hutchinson M.I."/>
            <person name="Powell A.J."/>
            <person name="Barry K."/>
            <person name="Miller A.N."/>
            <person name="Grigoriev I.V."/>
            <person name="Debuchy R."/>
            <person name="Gladieux P."/>
            <person name="Hiltunen Thoren M."/>
            <person name="Johannesson H."/>
        </authorList>
    </citation>
    <scope>NUCLEOTIDE SEQUENCE</scope>
    <source>
        <strain evidence="9">SMH4131-1</strain>
    </source>
</reference>
<feature type="compositionally biased region" description="Basic and acidic residues" evidence="7">
    <location>
        <begin position="116"/>
        <end position="131"/>
    </location>
</feature>
<dbReference type="PANTHER" id="PTHR46010">
    <property type="entry name" value="PROTEIN IWS1 HOMOLOG"/>
    <property type="match status" value="1"/>
</dbReference>
<evidence type="ECO:0000256" key="4">
    <source>
        <dbReference type="ARBA" id="ARBA00037349"/>
    </source>
</evidence>
<gene>
    <name evidence="9" type="ORF">B0T19DRAFT_396117</name>
</gene>
<feature type="compositionally biased region" description="Acidic residues" evidence="7">
    <location>
        <begin position="132"/>
        <end position="141"/>
    </location>
</feature>
<reference evidence="9" key="2">
    <citation type="submission" date="2023-06" db="EMBL/GenBank/DDBJ databases">
        <authorList>
            <consortium name="Lawrence Berkeley National Laboratory"/>
            <person name="Haridas S."/>
            <person name="Hensen N."/>
            <person name="Bonometti L."/>
            <person name="Westerberg I."/>
            <person name="Brannstrom I.O."/>
            <person name="Guillou S."/>
            <person name="Cros-Aarteil S."/>
            <person name="Calhoun S."/>
            <person name="Kuo A."/>
            <person name="Mondo S."/>
            <person name="Pangilinan J."/>
            <person name="Riley R."/>
            <person name="Labutti K."/>
            <person name="Andreopoulos B."/>
            <person name="Lipzen A."/>
            <person name="Chen C."/>
            <person name="Yanf M."/>
            <person name="Daum C."/>
            <person name="Ng V."/>
            <person name="Clum A."/>
            <person name="Steindorff A."/>
            <person name="Ohm R."/>
            <person name="Martin F."/>
            <person name="Silar P."/>
            <person name="Natvig D."/>
            <person name="Lalanne C."/>
            <person name="Gautier V."/>
            <person name="Ament-Velasquez S.L."/>
            <person name="Kruys A."/>
            <person name="Hutchinson M.I."/>
            <person name="Powell A.J."/>
            <person name="Barry K."/>
            <person name="Miller A.N."/>
            <person name="Grigoriev I.V."/>
            <person name="Debuchy R."/>
            <person name="Gladieux P."/>
            <person name="Thoren M.H."/>
            <person name="Johannesson H."/>
        </authorList>
    </citation>
    <scope>NUCLEOTIDE SEQUENCE</scope>
    <source>
        <strain evidence="9">SMH4131-1</strain>
    </source>
</reference>
<feature type="region of interest" description="Disordered" evidence="7">
    <location>
        <begin position="1"/>
        <end position="152"/>
    </location>
</feature>
<dbReference type="PANTHER" id="PTHR46010:SF1">
    <property type="entry name" value="PROTEIN IWS1 HOMOLOG"/>
    <property type="match status" value="1"/>
</dbReference>
<evidence type="ECO:0000256" key="1">
    <source>
        <dbReference type="ARBA" id="ARBA00023015"/>
    </source>
</evidence>
<evidence type="ECO:0000256" key="2">
    <source>
        <dbReference type="ARBA" id="ARBA00023163"/>
    </source>
</evidence>
<dbReference type="EMBL" id="JAUEPO010000001">
    <property type="protein sequence ID" value="KAK3336358.1"/>
    <property type="molecule type" value="Genomic_DNA"/>
</dbReference>
<comment type="function">
    <text evidence="4">Transcription factor involved in RNA polymerase II transcription regulation. May function in both SPT15/TBP post-recruitment and recruitment steps of transcription.</text>
</comment>
<accession>A0AAE0J3P8</accession>
<dbReference type="AlphaFoldDB" id="A0AAE0J3P8"/>
<dbReference type="Gene3D" id="1.20.930.10">
    <property type="entry name" value="Conserved domain common to transcription factors TFIIS, elongin A, CRSP70"/>
    <property type="match status" value="1"/>
</dbReference>
<comment type="subcellular location">
    <subcellularLocation>
        <location evidence="6">Nucleus</location>
    </subcellularLocation>
</comment>
<evidence type="ECO:0000313" key="9">
    <source>
        <dbReference type="EMBL" id="KAK3336358.1"/>
    </source>
</evidence>
<sequence length="426" mass="47956">MSDAGSAADEPVQRHESGDDDAENNAQDEEDFSDKDSDLLSEIDEDQFDDYDPTAERPVDIDENVASTLKAAKRKRTDVGTAKKPKEGRRPRKRARANDEVEGGDAEEGDRRPRKSRADGERRTAARKEAPQQEEPEENLTPEERRRRALDRVMDAAVKNPIKRRRKKDEIDLEEEIDDQIASLKVSMEKACVADNEAREKGQPAVHKLKLLPQVTALLNRTAIQDSVLDPETNFLQSVKYFLEPLNDGSLPAYNIQRDIFTALAKLPVGKDSLLSSGIGKVVFFYTRSKRPEVGIKRIAERLMGEWSRPILKRTDDYKKRHVETREFDYSAAKTAQQQEAATGHSQITLTQRPAGKTRYELERERLLAPEPVNNNRAKPAGLPASYTIAPRSTFDGTRDANHRPIGSGGLEAFRKMTQKGKGKRS</sequence>
<dbReference type="InterPro" id="IPR017923">
    <property type="entry name" value="TFIIS_N"/>
</dbReference>
<evidence type="ECO:0000256" key="7">
    <source>
        <dbReference type="SAM" id="MobiDB-lite"/>
    </source>
</evidence>
<feature type="compositionally biased region" description="Basic residues" evidence="7">
    <location>
        <begin position="86"/>
        <end position="95"/>
    </location>
</feature>
<feature type="region of interest" description="Disordered" evidence="7">
    <location>
        <begin position="330"/>
        <end position="357"/>
    </location>
</feature>
<dbReference type="InterPro" id="IPR051037">
    <property type="entry name" value="RNAPII_TF_IWS1"/>
</dbReference>
<dbReference type="Proteomes" id="UP001286456">
    <property type="component" value="Unassembled WGS sequence"/>
</dbReference>
<dbReference type="InterPro" id="IPR035441">
    <property type="entry name" value="TFIIS/LEDGF_dom_sf"/>
</dbReference>
<keyword evidence="1" id="KW-0805">Transcription regulation</keyword>
<name>A0AAE0J3P8_9PEZI</name>
<keyword evidence="3 6" id="KW-0539">Nucleus</keyword>
<dbReference type="FunFam" id="1.20.930.10:FF:000003">
    <property type="entry name" value="Putative Transcription factor IWS1"/>
    <property type="match status" value="1"/>
</dbReference>
<evidence type="ECO:0000259" key="8">
    <source>
        <dbReference type="PROSITE" id="PS51319"/>
    </source>
</evidence>
<evidence type="ECO:0000256" key="5">
    <source>
        <dbReference type="ARBA" id="ARBA00037992"/>
    </source>
</evidence>
<feature type="compositionally biased region" description="Basic and acidic residues" evidence="7">
    <location>
        <begin position="142"/>
        <end position="152"/>
    </location>
</feature>
<feature type="compositionally biased region" description="Basic residues" evidence="7">
    <location>
        <begin position="417"/>
        <end position="426"/>
    </location>
</feature>
<evidence type="ECO:0000313" key="10">
    <source>
        <dbReference type="Proteomes" id="UP001286456"/>
    </source>
</evidence>
<dbReference type="PROSITE" id="PS51319">
    <property type="entry name" value="TFIIS_N"/>
    <property type="match status" value="1"/>
</dbReference>
<dbReference type="Pfam" id="PF08711">
    <property type="entry name" value="Med26"/>
    <property type="match status" value="1"/>
</dbReference>
<keyword evidence="10" id="KW-1185">Reference proteome</keyword>
<protein>
    <recommendedName>
        <fullName evidence="8">TFIIS N-terminal domain-containing protein</fullName>
    </recommendedName>
</protein>
<feature type="compositionally biased region" description="Acidic residues" evidence="7">
    <location>
        <begin position="18"/>
        <end position="53"/>
    </location>
</feature>
<comment type="caution">
    <text evidence="9">The sequence shown here is derived from an EMBL/GenBank/DDBJ whole genome shotgun (WGS) entry which is preliminary data.</text>
</comment>
<feature type="compositionally biased region" description="Low complexity" evidence="7">
    <location>
        <begin position="332"/>
        <end position="343"/>
    </location>
</feature>
<evidence type="ECO:0000256" key="6">
    <source>
        <dbReference type="PROSITE-ProRule" id="PRU00649"/>
    </source>
</evidence>
<comment type="similarity">
    <text evidence="5">Belongs to the IWS1 family.</text>
</comment>
<organism evidence="9 10">
    <name type="scientific">Cercophora scortea</name>
    <dbReference type="NCBI Taxonomy" id="314031"/>
    <lineage>
        <taxon>Eukaryota</taxon>
        <taxon>Fungi</taxon>
        <taxon>Dikarya</taxon>
        <taxon>Ascomycota</taxon>
        <taxon>Pezizomycotina</taxon>
        <taxon>Sordariomycetes</taxon>
        <taxon>Sordariomycetidae</taxon>
        <taxon>Sordariales</taxon>
        <taxon>Lasiosphaeriaceae</taxon>
        <taxon>Cercophora</taxon>
    </lineage>
</organism>
<dbReference type="GO" id="GO:0005634">
    <property type="term" value="C:nucleus"/>
    <property type="evidence" value="ECO:0007669"/>
    <property type="project" value="UniProtKB-SubCell"/>
</dbReference>
<evidence type="ECO:0000256" key="3">
    <source>
        <dbReference type="ARBA" id="ARBA00023242"/>
    </source>
</evidence>
<keyword evidence="2" id="KW-0804">Transcription</keyword>